<keyword evidence="8" id="KW-1185">Reference proteome</keyword>
<dbReference type="InterPro" id="IPR007740">
    <property type="entry name" value="Ribosomal_mL49"/>
</dbReference>
<dbReference type="STRING" id="98765.A0A2R6PNE2"/>
<protein>
    <recommendedName>
        <fullName evidence="6">Large ribosomal subunit protein mL49</fullName>
    </recommendedName>
</protein>
<keyword evidence="4" id="KW-0496">Mitochondrion</keyword>
<evidence type="ECO:0000256" key="5">
    <source>
        <dbReference type="ARBA" id="ARBA00023274"/>
    </source>
</evidence>
<evidence type="ECO:0000256" key="1">
    <source>
        <dbReference type="ARBA" id="ARBA00004173"/>
    </source>
</evidence>
<evidence type="ECO:0000256" key="3">
    <source>
        <dbReference type="ARBA" id="ARBA00022980"/>
    </source>
</evidence>
<proteinExistence type="inferred from homology"/>
<evidence type="ECO:0000256" key="2">
    <source>
        <dbReference type="ARBA" id="ARBA00005677"/>
    </source>
</evidence>
<dbReference type="GO" id="GO:0003735">
    <property type="term" value="F:structural constituent of ribosome"/>
    <property type="evidence" value="ECO:0007669"/>
    <property type="project" value="InterPro"/>
</dbReference>
<evidence type="ECO:0000313" key="7">
    <source>
        <dbReference type="EMBL" id="PSR94129.1"/>
    </source>
</evidence>
<evidence type="ECO:0000313" key="8">
    <source>
        <dbReference type="Proteomes" id="UP000186601"/>
    </source>
</evidence>
<evidence type="ECO:0000256" key="4">
    <source>
        <dbReference type="ARBA" id="ARBA00023128"/>
    </source>
</evidence>
<comment type="similarity">
    <text evidence="2">Belongs to the mitochondrion-specific ribosomal protein mL49 family.</text>
</comment>
<dbReference type="PANTHER" id="PTHR13477:SF0">
    <property type="entry name" value="LARGE RIBOSOMAL SUBUNIT PROTEIN ML49"/>
    <property type="match status" value="1"/>
</dbReference>
<name>A0A2R6PNE2_9APHY</name>
<dbReference type="PANTHER" id="PTHR13477">
    <property type="entry name" value="MITOCHONDRIAL 39S RIBOSOMAL PROTEIN L49"/>
    <property type="match status" value="1"/>
</dbReference>
<dbReference type="EMBL" id="MLYV02000463">
    <property type="protein sequence ID" value="PSR94129.1"/>
    <property type="molecule type" value="Genomic_DNA"/>
</dbReference>
<dbReference type="Proteomes" id="UP000186601">
    <property type="component" value="Unassembled WGS sequence"/>
</dbReference>
<comment type="subcellular location">
    <subcellularLocation>
        <location evidence="1">Mitochondrion</location>
    </subcellularLocation>
</comment>
<keyword evidence="5" id="KW-0687">Ribonucleoprotein</keyword>
<dbReference type="GO" id="GO:0005762">
    <property type="term" value="C:mitochondrial large ribosomal subunit"/>
    <property type="evidence" value="ECO:0007669"/>
    <property type="project" value="TreeGrafter"/>
</dbReference>
<dbReference type="OrthoDB" id="19439at2759"/>
<dbReference type="GO" id="GO:0006412">
    <property type="term" value="P:translation"/>
    <property type="evidence" value="ECO:0007669"/>
    <property type="project" value="InterPro"/>
</dbReference>
<sequence>MFQHQFLLPARRTRCYSQSLAGIAPNVAQQSTAPVPMRYAYYVRRNTRGSIPVYTELRNTKHMTLIRNVEGDLSVSPWPAPPPRPG</sequence>
<comment type="caution">
    <text evidence="7">The sequence shown here is derived from an EMBL/GenBank/DDBJ whole genome shotgun (WGS) entry which is preliminary data.</text>
</comment>
<evidence type="ECO:0000256" key="6">
    <source>
        <dbReference type="ARBA" id="ARBA00035191"/>
    </source>
</evidence>
<organism evidence="7 8">
    <name type="scientific">Hermanssonia centrifuga</name>
    <dbReference type="NCBI Taxonomy" id="98765"/>
    <lineage>
        <taxon>Eukaryota</taxon>
        <taxon>Fungi</taxon>
        <taxon>Dikarya</taxon>
        <taxon>Basidiomycota</taxon>
        <taxon>Agaricomycotina</taxon>
        <taxon>Agaricomycetes</taxon>
        <taxon>Polyporales</taxon>
        <taxon>Meruliaceae</taxon>
        <taxon>Hermanssonia</taxon>
    </lineage>
</organism>
<reference evidence="7 8" key="1">
    <citation type="submission" date="2018-02" db="EMBL/GenBank/DDBJ databases">
        <title>Genome sequence of the basidiomycete white-rot fungus Phlebia centrifuga.</title>
        <authorList>
            <person name="Granchi Z."/>
            <person name="Peng M."/>
            <person name="de Vries R.P."/>
            <person name="Hilden K."/>
            <person name="Makela M.R."/>
            <person name="Grigoriev I."/>
            <person name="Riley R."/>
        </authorList>
    </citation>
    <scope>NUCLEOTIDE SEQUENCE [LARGE SCALE GENOMIC DNA]</scope>
    <source>
        <strain evidence="7 8">FBCC195</strain>
    </source>
</reference>
<dbReference type="Pfam" id="PF05046">
    <property type="entry name" value="Img2"/>
    <property type="match status" value="1"/>
</dbReference>
<dbReference type="Gene3D" id="3.30.780.10">
    <property type="entry name" value="SUI1-like domain"/>
    <property type="match status" value="1"/>
</dbReference>
<dbReference type="AlphaFoldDB" id="A0A2R6PNE2"/>
<accession>A0A2R6PNE2</accession>
<gene>
    <name evidence="7" type="ORF">PHLCEN_2v4557</name>
</gene>
<keyword evidence="3" id="KW-0689">Ribosomal protein</keyword>